<comment type="caution">
    <text evidence="1">The sequence shown here is derived from an EMBL/GenBank/DDBJ whole genome shotgun (WGS) entry which is preliminary data.</text>
</comment>
<name>A0A558BNQ4_9PSEU</name>
<dbReference type="Pfam" id="PF06089">
    <property type="entry name" value="Asparaginase_II"/>
    <property type="match status" value="1"/>
</dbReference>
<evidence type="ECO:0000313" key="2">
    <source>
        <dbReference type="Proteomes" id="UP000320011"/>
    </source>
</evidence>
<gene>
    <name evidence="1" type="ORF">FNH05_24525</name>
</gene>
<organism evidence="1 2">
    <name type="scientific">Amycolatopsis rhizosphaerae</name>
    <dbReference type="NCBI Taxonomy" id="2053003"/>
    <lineage>
        <taxon>Bacteria</taxon>
        <taxon>Bacillati</taxon>
        <taxon>Actinomycetota</taxon>
        <taxon>Actinomycetes</taxon>
        <taxon>Pseudonocardiales</taxon>
        <taxon>Pseudonocardiaceae</taxon>
        <taxon>Amycolatopsis</taxon>
    </lineage>
</organism>
<proteinExistence type="predicted"/>
<dbReference type="RefSeq" id="WP_144591066.1">
    <property type="nucleotide sequence ID" value="NZ_VJWX01000289.1"/>
</dbReference>
<dbReference type="Proteomes" id="UP000320011">
    <property type="component" value="Unassembled WGS sequence"/>
</dbReference>
<sequence>MTPAHVPLVHLMRDGLIEGVHHGSVVVLGPDGSVRFAAGDVTTPLYPRSAAKPIQALAMTRLGLSLPPELLALAAASHSGEAFHLAAARRILSACGLSEEDLRNPAAHPHDQEERDAWLRRGSPARRLAHNCSGKHAAMLCTTVLRGWSTSDYREPDHPLQQAIAATVEELTGEPVAHTAVDGCGTPLFAVTLRGLATAVGRVARTPVGEAMRAHPEMVGGSRRDVTRLMRAVPGLLVKDGFEAVGVAALPDGTAIALKIADGTDRARLPVTLAALRWAGVAEDLLAPFDTPALVVTGGLTPQPAMTGP</sequence>
<accession>A0A558BNQ4</accession>
<dbReference type="PANTHER" id="PTHR42110">
    <property type="entry name" value="L-ASPARAGINASE, PUTATIVE (AFU_ORTHOLOGUE AFUA_3G11890)-RELATED"/>
    <property type="match status" value="1"/>
</dbReference>
<dbReference type="PANTHER" id="PTHR42110:SF1">
    <property type="entry name" value="L-ASPARAGINASE, PUTATIVE (AFU_ORTHOLOGUE AFUA_3G11890)-RELATED"/>
    <property type="match status" value="1"/>
</dbReference>
<dbReference type="AlphaFoldDB" id="A0A558BNQ4"/>
<keyword evidence="2" id="KW-1185">Reference proteome</keyword>
<dbReference type="InterPro" id="IPR010349">
    <property type="entry name" value="Asparaginase_II"/>
</dbReference>
<dbReference type="EMBL" id="VJWX01000289">
    <property type="protein sequence ID" value="TVT38136.1"/>
    <property type="molecule type" value="Genomic_DNA"/>
</dbReference>
<evidence type="ECO:0000313" key="1">
    <source>
        <dbReference type="EMBL" id="TVT38136.1"/>
    </source>
</evidence>
<reference evidence="1 2" key="2">
    <citation type="submission" date="2019-08" db="EMBL/GenBank/DDBJ databases">
        <title>Amycolatopsis acidicola sp. nov., isolated from peat swamp forest soil.</title>
        <authorList>
            <person name="Srisuk N."/>
        </authorList>
    </citation>
    <scope>NUCLEOTIDE SEQUENCE [LARGE SCALE GENOMIC DNA]</scope>
    <source>
        <strain evidence="1 2">TBRC 6029</strain>
    </source>
</reference>
<protein>
    <submittedName>
        <fullName evidence="1">Asparaginase</fullName>
    </submittedName>
</protein>
<reference evidence="1 2" key="1">
    <citation type="submission" date="2019-07" db="EMBL/GenBank/DDBJ databases">
        <authorList>
            <person name="Duangmal K."/>
            <person name="Teo W.F.A."/>
        </authorList>
    </citation>
    <scope>NUCLEOTIDE SEQUENCE [LARGE SCALE GENOMIC DNA]</scope>
    <source>
        <strain evidence="1 2">TBRC 6029</strain>
    </source>
</reference>
<dbReference type="OrthoDB" id="9780674at2"/>